<gene>
    <name evidence="1" type="ORF">D3273_13390</name>
</gene>
<proteinExistence type="predicted"/>
<reference evidence="1 2" key="2">
    <citation type="submission" date="2019-02" db="EMBL/GenBank/DDBJ databases">
        <title>'Lichenibacterium ramalinii' gen. nov. sp. nov., 'Lichenibacterium minor' gen. nov. sp. nov.</title>
        <authorList>
            <person name="Pankratov T."/>
        </authorList>
    </citation>
    <scope>NUCLEOTIDE SEQUENCE [LARGE SCALE GENOMIC DNA]</scope>
    <source>
        <strain evidence="1 2">RmlP026</strain>
    </source>
</reference>
<protein>
    <submittedName>
        <fullName evidence="1">Uncharacterized protein</fullName>
    </submittedName>
</protein>
<dbReference type="RefSeq" id="WP_129227351.1">
    <property type="nucleotide sequence ID" value="NZ_QYBB01000014.1"/>
</dbReference>
<comment type="caution">
    <text evidence="1">The sequence shown here is derived from an EMBL/GenBank/DDBJ whole genome shotgun (WGS) entry which is preliminary data.</text>
</comment>
<dbReference type="Proteomes" id="UP000290759">
    <property type="component" value="Unassembled WGS sequence"/>
</dbReference>
<dbReference type="EMBL" id="QYBB01000014">
    <property type="protein sequence ID" value="RYC31378.1"/>
    <property type="molecule type" value="Genomic_DNA"/>
</dbReference>
<dbReference type="AlphaFoldDB" id="A0A4Q2U695"/>
<evidence type="ECO:0000313" key="1">
    <source>
        <dbReference type="EMBL" id="RYC31378.1"/>
    </source>
</evidence>
<name>A0A4Q2U695_9HYPH</name>
<reference evidence="1 2" key="1">
    <citation type="submission" date="2018-12" db="EMBL/GenBank/DDBJ databases">
        <authorList>
            <person name="Grouzdev D.S."/>
            <person name="Krutkina M.S."/>
        </authorList>
    </citation>
    <scope>NUCLEOTIDE SEQUENCE [LARGE SCALE GENOMIC DNA]</scope>
    <source>
        <strain evidence="1 2">RmlP026</strain>
    </source>
</reference>
<dbReference type="OrthoDB" id="7605144at2"/>
<keyword evidence="2" id="KW-1185">Reference proteome</keyword>
<evidence type="ECO:0000313" key="2">
    <source>
        <dbReference type="Proteomes" id="UP000290759"/>
    </source>
</evidence>
<organism evidence="1 2">
    <name type="scientific">Lichenibacterium minor</name>
    <dbReference type="NCBI Taxonomy" id="2316528"/>
    <lineage>
        <taxon>Bacteria</taxon>
        <taxon>Pseudomonadati</taxon>
        <taxon>Pseudomonadota</taxon>
        <taxon>Alphaproteobacteria</taxon>
        <taxon>Hyphomicrobiales</taxon>
        <taxon>Lichenihabitantaceae</taxon>
        <taxon>Lichenibacterium</taxon>
    </lineage>
</organism>
<accession>A0A4Q2U695</accession>
<sequence>MPEIDLALRVLPADHQVFFARPGIQYRLYREVTEQKVVVPDLPALDLADGVPLDRQDRVMSRIHRARKLRGWHRSGRIADEPSRDLNDYDDVASGIRDAQFRGVVDGYFSKAKRGDMVLVVPSAFSDPAFIGEFAEDGDQYASFRAPSVYGDDPLVGRRVEWLAKIPKRELASDILDIVAKPNAFVLLPRSVRAGLYDLAYSAYSIEDSFTARLEVTDETFSSFDDLLIQAFINFVAANTQAVSEGKEVASFERGAFMESGDFTPDLRAEIHSPGFLSISSRKVTPLVAVVMLAAAIHIGPAAFAAAQDGTLRIGSASAPAGDACVAEVREQAIRQIQLLGLDRWAVACEKAKRAAQHTGLNGPTHVRP</sequence>